<reference evidence="2 3" key="1">
    <citation type="journal article" date="2023" name="G3 (Bethesda)">
        <title>A chromosome-length genome assembly and annotation of blackberry (Rubus argutus, cv. 'Hillquist').</title>
        <authorList>
            <person name="Bruna T."/>
            <person name="Aryal R."/>
            <person name="Dudchenko O."/>
            <person name="Sargent D.J."/>
            <person name="Mead D."/>
            <person name="Buti M."/>
            <person name="Cavallini A."/>
            <person name="Hytonen T."/>
            <person name="Andres J."/>
            <person name="Pham M."/>
            <person name="Weisz D."/>
            <person name="Mascagni F."/>
            <person name="Usai G."/>
            <person name="Natali L."/>
            <person name="Bassil N."/>
            <person name="Fernandez G.E."/>
            <person name="Lomsadze A."/>
            <person name="Armour M."/>
            <person name="Olukolu B."/>
            <person name="Poorten T."/>
            <person name="Britton C."/>
            <person name="Davik J."/>
            <person name="Ashrafi H."/>
            <person name="Aiden E.L."/>
            <person name="Borodovsky M."/>
            <person name="Worthington M."/>
        </authorList>
    </citation>
    <scope>NUCLEOTIDE SEQUENCE [LARGE SCALE GENOMIC DNA]</scope>
    <source>
        <strain evidence="2">PI 553951</strain>
    </source>
</reference>
<protein>
    <submittedName>
        <fullName evidence="2">Uncharacterized protein</fullName>
    </submittedName>
</protein>
<feature type="transmembrane region" description="Helical" evidence="1">
    <location>
        <begin position="44"/>
        <end position="73"/>
    </location>
</feature>
<dbReference type="EMBL" id="JBEDUW010000003">
    <property type="protein sequence ID" value="KAK9937180.1"/>
    <property type="molecule type" value="Genomic_DNA"/>
</dbReference>
<proteinExistence type="predicted"/>
<dbReference type="Proteomes" id="UP001457282">
    <property type="component" value="Unassembled WGS sequence"/>
</dbReference>
<evidence type="ECO:0000313" key="3">
    <source>
        <dbReference type="Proteomes" id="UP001457282"/>
    </source>
</evidence>
<evidence type="ECO:0000313" key="2">
    <source>
        <dbReference type="EMBL" id="KAK9937180.1"/>
    </source>
</evidence>
<name>A0AAW1XLS0_RUBAR</name>
<dbReference type="InterPro" id="IPR013880">
    <property type="entry name" value="Yos1"/>
</dbReference>
<sequence length="148" mass="17256">MFSNAFGILNEDRFLAPRGYTFQHVQLLVALRDRDWRGRRNWRMIFKAVLVIILYTIHLCSPLFIVFNTFYIVALLLFNSTIIKFNMYFAVLLLAVALCTYLKKHFPSFVVPKPGFEGIPWKAARIGERLSPWIAAGCLLSWFSIMFL</sequence>
<evidence type="ECO:0000256" key="1">
    <source>
        <dbReference type="SAM" id="Phobius"/>
    </source>
</evidence>
<keyword evidence="1" id="KW-1133">Transmembrane helix</keyword>
<dbReference type="Pfam" id="PF08571">
    <property type="entry name" value="Yos1"/>
    <property type="match status" value="1"/>
</dbReference>
<accession>A0AAW1XLS0</accession>
<organism evidence="2 3">
    <name type="scientific">Rubus argutus</name>
    <name type="common">Southern blackberry</name>
    <dbReference type="NCBI Taxonomy" id="59490"/>
    <lineage>
        <taxon>Eukaryota</taxon>
        <taxon>Viridiplantae</taxon>
        <taxon>Streptophyta</taxon>
        <taxon>Embryophyta</taxon>
        <taxon>Tracheophyta</taxon>
        <taxon>Spermatophyta</taxon>
        <taxon>Magnoliopsida</taxon>
        <taxon>eudicotyledons</taxon>
        <taxon>Gunneridae</taxon>
        <taxon>Pentapetalae</taxon>
        <taxon>rosids</taxon>
        <taxon>fabids</taxon>
        <taxon>Rosales</taxon>
        <taxon>Rosaceae</taxon>
        <taxon>Rosoideae</taxon>
        <taxon>Rosoideae incertae sedis</taxon>
        <taxon>Rubus</taxon>
    </lineage>
</organism>
<dbReference type="InterPro" id="IPR051523">
    <property type="entry name" value="KISH_domain"/>
</dbReference>
<keyword evidence="3" id="KW-1185">Reference proteome</keyword>
<keyword evidence="1" id="KW-0472">Membrane</keyword>
<keyword evidence="1" id="KW-0812">Transmembrane</keyword>
<dbReference type="AlphaFoldDB" id="A0AAW1XLS0"/>
<gene>
    <name evidence="2" type="ORF">M0R45_013989</name>
</gene>
<comment type="caution">
    <text evidence="2">The sequence shown here is derived from an EMBL/GenBank/DDBJ whole genome shotgun (WGS) entry which is preliminary data.</text>
</comment>
<dbReference type="PANTHER" id="PTHR13229">
    <property type="entry name" value="PROTEIN KISH-A"/>
    <property type="match status" value="1"/>
</dbReference>